<evidence type="ECO:0000256" key="4">
    <source>
        <dbReference type="ARBA" id="ARBA00022723"/>
    </source>
</evidence>
<evidence type="ECO:0000256" key="1">
    <source>
        <dbReference type="ARBA" id="ARBA00001947"/>
    </source>
</evidence>
<evidence type="ECO:0000256" key="5">
    <source>
        <dbReference type="ARBA" id="ARBA00022801"/>
    </source>
</evidence>
<evidence type="ECO:0000256" key="6">
    <source>
        <dbReference type="ARBA" id="ARBA00022833"/>
    </source>
</evidence>
<dbReference type="EMBL" id="JAHRIO010090350">
    <property type="protein sequence ID" value="MEQ2187731.1"/>
    <property type="molecule type" value="Genomic_DNA"/>
</dbReference>
<dbReference type="PANTHER" id="PTHR11409">
    <property type="entry name" value="ADENOSINE DEAMINASE"/>
    <property type="match status" value="1"/>
</dbReference>
<dbReference type="Proteomes" id="UP001476798">
    <property type="component" value="Unassembled WGS sequence"/>
</dbReference>
<accession>A0ABV0PWK9</accession>
<comment type="cofactor">
    <cofactor evidence="1">
        <name>Zn(2+)</name>
        <dbReference type="ChEBI" id="CHEBI:29105"/>
    </cofactor>
</comment>
<dbReference type="EC" id="3.5.4.4" evidence="3"/>
<evidence type="ECO:0000256" key="3">
    <source>
        <dbReference type="ARBA" id="ARBA00012784"/>
    </source>
</evidence>
<protein>
    <recommendedName>
        <fullName evidence="3">adenosine deaminase</fullName>
        <ecNumber evidence="3">3.5.4.4</ecNumber>
    </recommendedName>
</protein>
<keyword evidence="9" id="KW-1185">Reference proteome</keyword>
<dbReference type="InterPro" id="IPR001365">
    <property type="entry name" value="A_deaminase_dom"/>
</dbReference>
<gene>
    <name evidence="8" type="ORF">GOODEAATRI_007619</name>
</gene>
<keyword evidence="6" id="KW-0862">Zinc</keyword>
<keyword evidence="4" id="KW-0479">Metal-binding</keyword>
<evidence type="ECO:0000313" key="9">
    <source>
        <dbReference type="Proteomes" id="UP001476798"/>
    </source>
</evidence>
<dbReference type="PANTHER" id="PTHR11409:SF43">
    <property type="entry name" value="ADENOSINE DEAMINASE"/>
    <property type="match status" value="1"/>
</dbReference>
<organism evidence="8 9">
    <name type="scientific">Goodea atripinnis</name>
    <dbReference type="NCBI Taxonomy" id="208336"/>
    <lineage>
        <taxon>Eukaryota</taxon>
        <taxon>Metazoa</taxon>
        <taxon>Chordata</taxon>
        <taxon>Craniata</taxon>
        <taxon>Vertebrata</taxon>
        <taxon>Euteleostomi</taxon>
        <taxon>Actinopterygii</taxon>
        <taxon>Neopterygii</taxon>
        <taxon>Teleostei</taxon>
        <taxon>Neoteleostei</taxon>
        <taxon>Acanthomorphata</taxon>
        <taxon>Ovalentaria</taxon>
        <taxon>Atherinomorphae</taxon>
        <taxon>Cyprinodontiformes</taxon>
        <taxon>Goodeidae</taxon>
        <taxon>Goodea</taxon>
    </lineage>
</organism>
<name>A0ABV0PWK9_9TELE</name>
<feature type="non-terminal residue" evidence="8">
    <location>
        <position position="1"/>
    </location>
</feature>
<reference evidence="8 9" key="1">
    <citation type="submission" date="2021-06" db="EMBL/GenBank/DDBJ databases">
        <authorList>
            <person name="Palmer J.M."/>
        </authorList>
    </citation>
    <scope>NUCLEOTIDE SEQUENCE [LARGE SCALE GENOMIC DNA]</scope>
    <source>
        <strain evidence="8 9">GA_2019</strain>
        <tissue evidence="8">Muscle</tissue>
    </source>
</reference>
<dbReference type="Gene3D" id="3.20.20.140">
    <property type="entry name" value="Metal-dependent hydrolases"/>
    <property type="match status" value="1"/>
</dbReference>
<dbReference type="SUPFAM" id="SSF51556">
    <property type="entry name" value="Metallo-dependent hydrolases"/>
    <property type="match status" value="1"/>
</dbReference>
<dbReference type="InterPro" id="IPR032466">
    <property type="entry name" value="Metal_Hydrolase"/>
</dbReference>
<keyword evidence="5" id="KW-0378">Hydrolase</keyword>
<sequence>LCDKYRNNGVVAIDLAGDELQNCEACPEHKTAYEEAVRLGIHRTVHAGEVGPATVVKEVSCSAKTQDVARRGGCRVIQHLNCSLVCVNKTLKGLYNNRDEGEEPKITSRAEFSVWMSVEEQI</sequence>
<dbReference type="InterPro" id="IPR006330">
    <property type="entry name" value="Ado/ade_deaminase"/>
</dbReference>
<proteinExistence type="inferred from homology"/>
<feature type="domain" description="Adenosine deaminase" evidence="7">
    <location>
        <begin position="1"/>
        <end position="59"/>
    </location>
</feature>
<evidence type="ECO:0000259" key="7">
    <source>
        <dbReference type="Pfam" id="PF00962"/>
    </source>
</evidence>
<evidence type="ECO:0000313" key="8">
    <source>
        <dbReference type="EMBL" id="MEQ2187731.1"/>
    </source>
</evidence>
<comment type="similarity">
    <text evidence="2">Belongs to the metallo-dependent hydrolases superfamily. Adenosine and AMP deaminases family.</text>
</comment>
<evidence type="ECO:0000256" key="2">
    <source>
        <dbReference type="ARBA" id="ARBA00006676"/>
    </source>
</evidence>
<dbReference type="Pfam" id="PF00962">
    <property type="entry name" value="A_deaminase"/>
    <property type="match status" value="1"/>
</dbReference>
<comment type="caution">
    <text evidence="8">The sequence shown here is derived from an EMBL/GenBank/DDBJ whole genome shotgun (WGS) entry which is preliminary data.</text>
</comment>